<accession>A0ABN8NGP3</accession>
<comment type="caution">
    <text evidence="1">The sequence shown here is derived from an EMBL/GenBank/DDBJ whole genome shotgun (WGS) entry which is preliminary data.</text>
</comment>
<gene>
    <name evidence="1" type="ORF">PLOB_00017844</name>
</gene>
<evidence type="ECO:0000313" key="2">
    <source>
        <dbReference type="Proteomes" id="UP001159405"/>
    </source>
</evidence>
<evidence type="ECO:0000313" key="1">
    <source>
        <dbReference type="EMBL" id="CAH3108770.1"/>
    </source>
</evidence>
<organism evidence="1 2">
    <name type="scientific">Porites lobata</name>
    <dbReference type="NCBI Taxonomy" id="104759"/>
    <lineage>
        <taxon>Eukaryota</taxon>
        <taxon>Metazoa</taxon>
        <taxon>Cnidaria</taxon>
        <taxon>Anthozoa</taxon>
        <taxon>Hexacorallia</taxon>
        <taxon>Scleractinia</taxon>
        <taxon>Fungiina</taxon>
        <taxon>Poritidae</taxon>
        <taxon>Porites</taxon>
    </lineage>
</organism>
<keyword evidence="2" id="KW-1185">Reference proteome</keyword>
<reference evidence="1 2" key="1">
    <citation type="submission" date="2022-05" db="EMBL/GenBank/DDBJ databases">
        <authorList>
            <consortium name="Genoscope - CEA"/>
            <person name="William W."/>
        </authorList>
    </citation>
    <scope>NUCLEOTIDE SEQUENCE [LARGE SCALE GENOMIC DNA]</scope>
</reference>
<proteinExistence type="predicted"/>
<dbReference type="EMBL" id="CALNXK010000021">
    <property type="protein sequence ID" value="CAH3108770.1"/>
    <property type="molecule type" value="Genomic_DNA"/>
</dbReference>
<sequence>MEKFANKCTPGLFDRALCLVKNDEKQQLSKKRHEILRLRVVALLHQLSYFTNQKNNPLQQDCGLHFLSFHGASDDALTAGSLLGFSTHPRSVLNHKKGLSGKSIHKTQAIVESAIKVHVFTY</sequence>
<protein>
    <submittedName>
        <fullName evidence="1">Uncharacterized protein</fullName>
    </submittedName>
</protein>
<dbReference type="Proteomes" id="UP001159405">
    <property type="component" value="Unassembled WGS sequence"/>
</dbReference>
<name>A0ABN8NGP3_9CNID</name>